<accession>A0ABR1K746</accession>
<protein>
    <recommendedName>
        <fullName evidence="3">Phenazine biosynthesis PhzC/PhzF protein</fullName>
    </recommendedName>
</protein>
<dbReference type="Proteomes" id="UP001498398">
    <property type="component" value="Unassembled WGS sequence"/>
</dbReference>
<dbReference type="PIRSF" id="PIRSF016184">
    <property type="entry name" value="PhzC_PhzF"/>
    <property type="match status" value="1"/>
</dbReference>
<dbReference type="NCBIfam" id="TIGR00654">
    <property type="entry name" value="PhzF_family"/>
    <property type="match status" value="1"/>
</dbReference>
<organism evidence="1 2">
    <name type="scientific">Marasmiellus scandens</name>
    <dbReference type="NCBI Taxonomy" id="2682957"/>
    <lineage>
        <taxon>Eukaryota</taxon>
        <taxon>Fungi</taxon>
        <taxon>Dikarya</taxon>
        <taxon>Basidiomycota</taxon>
        <taxon>Agaricomycotina</taxon>
        <taxon>Agaricomycetes</taxon>
        <taxon>Agaricomycetidae</taxon>
        <taxon>Agaricales</taxon>
        <taxon>Marasmiineae</taxon>
        <taxon>Omphalotaceae</taxon>
        <taxon>Marasmiellus</taxon>
    </lineage>
</organism>
<comment type="caution">
    <text evidence="1">The sequence shown here is derived from an EMBL/GenBank/DDBJ whole genome shotgun (WGS) entry which is preliminary data.</text>
</comment>
<gene>
    <name evidence="1" type="ORF">VKT23_001341</name>
</gene>
<evidence type="ECO:0000313" key="1">
    <source>
        <dbReference type="EMBL" id="KAK7473243.1"/>
    </source>
</evidence>
<dbReference type="InterPro" id="IPR003719">
    <property type="entry name" value="Phenazine_PhzF-like"/>
</dbReference>
<dbReference type="Pfam" id="PF02567">
    <property type="entry name" value="PhzC-PhzF"/>
    <property type="match status" value="1"/>
</dbReference>
<dbReference type="PANTHER" id="PTHR13774">
    <property type="entry name" value="PHENAZINE BIOSYNTHESIS PROTEIN"/>
    <property type="match status" value="1"/>
</dbReference>
<keyword evidence="2" id="KW-1185">Reference proteome</keyword>
<reference evidence="1 2" key="1">
    <citation type="submission" date="2024-01" db="EMBL/GenBank/DDBJ databases">
        <title>A draft genome for the cacao thread blight pathogen Marasmiellus scandens.</title>
        <authorList>
            <person name="Baruah I.K."/>
            <person name="Leung J."/>
            <person name="Bukari Y."/>
            <person name="Amoako-Attah I."/>
            <person name="Meinhardt L.W."/>
            <person name="Bailey B.A."/>
            <person name="Cohen S.P."/>
        </authorList>
    </citation>
    <scope>NUCLEOTIDE SEQUENCE [LARGE SCALE GENOMIC DNA]</scope>
    <source>
        <strain evidence="1 2">GH-19</strain>
    </source>
</reference>
<dbReference type="PANTHER" id="PTHR13774:SF32">
    <property type="entry name" value="ANTISENSE-ENHANCING SEQUENCE 1"/>
    <property type="match status" value="1"/>
</dbReference>
<name>A0ABR1K746_9AGAR</name>
<evidence type="ECO:0000313" key="2">
    <source>
        <dbReference type="Proteomes" id="UP001498398"/>
    </source>
</evidence>
<sequence>MFKLPFVQIDVFTDTRYAGNPLAIVSAPSSTLTQEQKQAIAQEFNLSETVILHDALQSESSLIVPIDIFTPREELPFAGHPTVGTGWHLLRTHPDKQVVTLRTKAGDIPVVRESSGVKLQVPIDFKVHAPYHHPTAKSAQVQPNLVPTDYVNGVDAPEAVASIVKGMSFWLLELASEEALARVVPYSQRVDIPDQHLGEWKGFASAYIFVVMKDGVTVRTRMFEGTFEDPATGSAASTLCGYLAKKKGPGEWKFSIIQGVEMGRKSEIGVNVVVGSNGEVQKVELVGNAASVMSGFVEV</sequence>
<dbReference type="SUPFAM" id="SSF54506">
    <property type="entry name" value="Diaminopimelate epimerase-like"/>
    <property type="match status" value="1"/>
</dbReference>
<dbReference type="Gene3D" id="3.10.310.10">
    <property type="entry name" value="Diaminopimelate Epimerase, Chain A, domain 1"/>
    <property type="match status" value="2"/>
</dbReference>
<dbReference type="EMBL" id="JBANRG010000001">
    <property type="protein sequence ID" value="KAK7473243.1"/>
    <property type="molecule type" value="Genomic_DNA"/>
</dbReference>
<evidence type="ECO:0008006" key="3">
    <source>
        <dbReference type="Google" id="ProtNLM"/>
    </source>
</evidence>
<proteinExistence type="predicted"/>